<dbReference type="GO" id="GO:0030198">
    <property type="term" value="P:extracellular matrix organization"/>
    <property type="evidence" value="ECO:0007669"/>
    <property type="project" value="TreeGrafter"/>
</dbReference>
<evidence type="ECO:0000313" key="3">
    <source>
        <dbReference type="EMBL" id="CAB4129148.1"/>
    </source>
</evidence>
<feature type="region of interest" description="Disordered" evidence="1">
    <location>
        <begin position="649"/>
        <end position="672"/>
    </location>
</feature>
<dbReference type="PANTHER" id="PTHR24023:SF1095">
    <property type="entry name" value="EGF-LIKE DOMAIN-CONTAINING PROTEIN"/>
    <property type="match status" value="1"/>
</dbReference>
<keyword evidence="3" id="KW-0176">Collagen</keyword>
<dbReference type="PANTHER" id="PTHR24023">
    <property type="entry name" value="COLLAGEN ALPHA"/>
    <property type="match status" value="1"/>
</dbReference>
<dbReference type="EMBL" id="LR796233">
    <property type="protein sequence ID" value="CAB4129148.1"/>
    <property type="molecule type" value="Genomic_DNA"/>
</dbReference>
<sequence>MTRANVNVRQILLKRGTTVRSLNYTGPAGEITIDTDLKTLRIHDGLTPGGFVISSNGGNTSALINSINANVTAANLQIVNLWSNAAVQSIGIITSNTQMKSYVDQQISHISLTPGPQGLQGIQGNTGPAGAQGVQGNIGPAGPQGIQGIQGVAGPTGPQGIQGNTGSQGPQGIQGIKGNRGDQGISVTLLGNVAAPENLPFTANAGEAYIVNTTGNLWFWNSTLSSWGDIGPIVGPRGDKGDTGEQGIQGNVGPQGIQGIQGNAGPTGEQGIQGIQGNVGPQGETGPTGAQGPQGVPGSSISGWSVDTFNGFVPNTDNLQDIGTVSNRVRHIYVGPGSISIGDSVLSESVSGKLVVPGLTRATALHADEVEDTSDQTYSFNSTPVIIDQYEYTVRSGLATPSNSYVAAEYIVDGLDGEGFIDGITVDVGGVWTQAIADDNKNNSMYAYIGSSIQEAFNPTHWINIPFRVRAKADDVEYEFSSGGSSDRIVNTDTGDGAYINEQGDIVLFNTDDSGQGVNRALRWDYGSANDGVDSFIRQDGQGLTIQSYADMAYQNGNDIILRTGDSSNEWKFKPTGGLEFPDGTVQTTAYTGQSGGSGGTALYMAINVDGNVMSSTDGVNWTDATDLGIGSLGTVAVGPEKIIYTRSDINGDAQDGETSGPGTGLYTASSPTATPTLIEGTDGDGTNTYFWNQIQYFAGTTYPWVAVGWLYNVSDLKQPILAYSINGVNWSYNMLDGGSFLSTNNFEFTDIAYGNGHYLISSRLDGSSTSSLWATTDLTVTLNGSNWVEVENDFKAVEYFGAQSGSIGYRWLAFTTTAGFYFTSNSDPTVVGDWDQWEPSVIADIIFQETGLTGQSVEEVTSGQVNGFWTFMTSSSNGHIVWWPNAPVGPFVSLPNPYTSTITDIIRNGSGDGLPTTIAFTGGSIPYGDGEKITISGVTSATENGSTTEQSYNGTYYIKNNNGSSELYTDQACTQPWDTSTYWPISNDTGTLTWSHGQYLDALGFANGHFYVGNDDEQLFKSEFDNSGNLTWTKVDDKNNSLAYWNDFAYYGEFSTSSSSSVTIAATAPTGVNGALWFNSNDGRLYLKYSGQWIDASPTEVNSNQVLLSAGGSVVLEGTGDNLAFGFPTLLDIVTDDEDPNALTIRNTNAGLNYGLELFVDNDGVAFISRGDGLGSDTDWLSVSPAGETTISTGGNGANEWKFGNDGTLTLPGPAVGTTSYSRIRTDIAFLNLDVQYNSLNDVYGGARVGTNGSAPFDIVTDFNGTQNTWRFGGELGNFTVPEGGNIIGGGMGRYATYDGTSSSDIVLSAGFNGQFLHFNGSNGNMTIRVPHTTDVLLQIGFIVTIVMDDFGGNIVYINNDYGTDTATINAVGFAPGTTGYWRIGAAGNVTGIYTLMKVDTDRWILSGPDVQVD</sequence>
<dbReference type="Pfam" id="PF01391">
    <property type="entry name" value="Collagen"/>
    <property type="match status" value="2"/>
</dbReference>
<proteinExistence type="predicted"/>
<evidence type="ECO:0000256" key="1">
    <source>
        <dbReference type="SAM" id="MobiDB-lite"/>
    </source>
</evidence>
<dbReference type="Gene3D" id="2.10.10.30">
    <property type="match status" value="1"/>
</dbReference>
<dbReference type="Pfam" id="PF18454">
    <property type="entry name" value="Mtd_N"/>
    <property type="match status" value="1"/>
</dbReference>
<protein>
    <submittedName>
        <fullName evidence="3">Collagen triple helix repeat</fullName>
    </submittedName>
</protein>
<feature type="region of interest" description="Disordered" evidence="1">
    <location>
        <begin position="237"/>
        <end position="301"/>
    </location>
</feature>
<feature type="compositionally biased region" description="Polar residues" evidence="1">
    <location>
        <begin position="160"/>
        <end position="171"/>
    </location>
</feature>
<reference evidence="3" key="1">
    <citation type="submission" date="2020-04" db="EMBL/GenBank/DDBJ databases">
        <authorList>
            <person name="Chiriac C."/>
            <person name="Salcher M."/>
            <person name="Ghai R."/>
            <person name="Kavagutti S V."/>
        </authorList>
    </citation>
    <scope>NUCLEOTIDE SEQUENCE</scope>
</reference>
<gene>
    <name evidence="3" type="ORF">UFOVP112_246</name>
</gene>
<dbReference type="InterPro" id="IPR050149">
    <property type="entry name" value="Collagen_superfamily"/>
</dbReference>
<dbReference type="GO" id="GO:0031012">
    <property type="term" value="C:extracellular matrix"/>
    <property type="evidence" value="ECO:0007669"/>
    <property type="project" value="TreeGrafter"/>
</dbReference>
<dbReference type="Gene3D" id="1.20.5.320">
    <property type="entry name" value="6-Phosphogluconate Dehydrogenase, domain 3"/>
    <property type="match status" value="1"/>
</dbReference>
<dbReference type="InterPro" id="IPR041352">
    <property type="entry name" value="Mtd_N"/>
</dbReference>
<evidence type="ECO:0000259" key="2">
    <source>
        <dbReference type="Pfam" id="PF18454"/>
    </source>
</evidence>
<accession>A0A6J5L370</accession>
<dbReference type="GO" id="GO:0005615">
    <property type="term" value="C:extracellular space"/>
    <property type="evidence" value="ECO:0007669"/>
    <property type="project" value="TreeGrafter"/>
</dbReference>
<feature type="region of interest" description="Disordered" evidence="1">
    <location>
        <begin position="160"/>
        <end position="180"/>
    </location>
</feature>
<organism evidence="3">
    <name type="scientific">uncultured Caudovirales phage</name>
    <dbReference type="NCBI Taxonomy" id="2100421"/>
    <lineage>
        <taxon>Viruses</taxon>
        <taxon>Duplodnaviria</taxon>
        <taxon>Heunggongvirae</taxon>
        <taxon>Uroviricota</taxon>
        <taxon>Caudoviricetes</taxon>
        <taxon>Peduoviridae</taxon>
        <taxon>Maltschvirus</taxon>
        <taxon>Maltschvirus maltsch</taxon>
    </lineage>
</organism>
<name>A0A6J5L370_9CAUD</name>
<dbReference type="GO" id="GO:0030020">
    <property type="term" value="F:extracellular matrix structural constituent conferring tensile strength"/>
    <property type="evidence" value="ECO:0007669"/>
    <property type="project" value="TreeGrafter"/>
</dbReference>
<dbReference type="InterPro" id="IPR008160">
    <property type="entry name" value="Collagen"/>
</dbReference>
<feature type="domain" description="Major tropism determinant N-terminal" evidence="2">
    <location>
        <begin position="13"/>
        <end position="46"/>
    </location>
</feature>